<keyword evidence="2" id="KW-1133">Transmembrane helix</keyword>
<sequence length="284" mass="30213">MDFFDIFYGNLLTISFLITAYVTYRFMQYLYRQICWLYGCYQDYKRLCMIKNICCSIVDFMPTLIFTIFYGYIVNRCINTYNNKSIILYLLEYFMGVGTKQPTSTSMPTSMPVSTYGINFNELMKSLGPLNCVNPYTSCIGGNVGATGPSGKTSSKTSGKTSGKSSGVIGVTGVTGATGATGPSVTSGSIGVIGVTGSNGSPMSGSPMNGSPMSGSPTKPTDYAPSLQSIMSPLNMFIDSLQNATNPTGIGSINGINGINGLSSKSYIPNSISNIPESNTDTSL</sequence>
<name>A0A3G5A828_9VIRU</name>
<evidence type="ECO:0000313" key="3">
    <source>
        <dbReference type="EMBL" id="AYV81983.1"/>
    </source>
</evidence>
<feature type="transmembrane region" description="Helical" evidence="2">
    <location>
        <begin position="53"/>
        <end position="73"/>
    </location>
</feature>
<proteinExistence type="predicted"/>
<keyword evidence="2" id="KW-0472">Membrane</keyword>
<reference evidence="3" key="1">
    <citation type="submission" date="2018-10" db="EMBL/GenBank/DDBJ databases">
        <title>Hidden diversity of soil giant viruses.</title>
        <authorList>
            <person name="Schulz F."/>
            <person name="Alteio L."/>
            <person name="Goudeau D."/>
            <person name="Ryan E.M."/>
            <person name="Malmstrom R.R."/>
            <person name="Blanchard J."/>
            <person name="Woyke T."/>
        </authorList>
    </citation>
    <scope>NUCLEOTIDE SEQUENCE</scope>
    <source>
        <strain evidence="3">HOV1</strain>
    </source>
</reference>
<feature type="region of interest" description="Disordered" evidence="1">
    <location>
        <begin position="199"/>
        <end position="220"/>
    </location>
</feature>
<feature type="transmembrane region" description="Helical" evidence="2">
    <location>
        <begin position="6"/>
        <end position="24"/>
    </location>
</feature>
<gene>
    <name evidence="3" type="ORF">Homavirus1_13</name>
</gene>
<evidence type="ECO:0000256" key="1">
    <source>
        <dbReference type="SAM" id="MobiDB-lite"/>
    </source>
</evidence>
<dbReference type="EMBL" id="MK072332">
    <property type="protein sequence ID" value="AYV81983.1"/>
    <property type="molecule type" value="Genomic_DNA"/>
</dbReference>
<feature type="compositionally biased region" description="Low complexity" evidence="1">
    <location>
        <begin position="199"/>
        <end position="217"/>
    </location>
</feature>
<keyword evidence="2" id="KW-0812">Transmembrane</keyword>
<evidence type="ECO:0000256" key="2">
    <source>
        <dbReference type="SAM" id="Phobius"/>
    </source>
</evidence>
<organism evidence="3">
    <name type="scientific">Homavirus sp</name>
    <dbReference type="NCBI Taxonomy" id="2487769"/>
    <lineage>
        <taxon>Viruses</taxon>
        <taxon>Varidnaviria</taxon>
        <taxon>Bamfordvirae</taxon>
        <taxon>Nucleocytoviricota</taxon>
        <taxon>Megaviricetes</taxon>
        <taxon>Imitervirales</taxon>
        <taxon>Mimiviridae</taxon>
        <taxon>Klosneuvirinae</taxon>
    </lineage>
</organism>
<accession>A0A3G5A828</accession>
<feature type="region of interest" description="Disordered" evidence="1">
    <location>
        <begin position="147"/>
        <end position="168"/>
    </location>
</feature>
<protein>
    <submittedName>
        <fullName evidence="3">Uncharacterized protein</fullName>
    </submittedName>
</protein>